<dbReference type="EMBL" id="CP043450">
    <property type="protein sequence ID" value="QEM12974.1"/>
    <property type="molecule type" value="Genomic_DNA"/>
</dbReference>
<protein>
    <recommendedName>
        <fullName evidence="1">Novel STAND NTPase 5 domain-containing protein</fullName>
    </recommendedName>
</protein>
<proteinExistence type="predicted"/>
<dbReference type="RefSeq" id="WP_112574907.1">
    <property type="nucleotide sequence ID" value="NZ_CP043450.1"/>
</dbReference>
<dbReference type="Proteomes" id="UP000251402">
    <property type="component" value="Chromosome"/>
</dbReference>
<evidence type="ECO:0000313" key="2">
    <source>
        <dbReference type="EMBL" id="QEM12974.1"/>
    </source>
</evidence>
<gene>
    <name evidence="2" type="ORF">DEO27_024160</name>
</gene>
<dbReference type="InterPro" id="IPR027417">
    <property type="entry name" value="P-loop_NTPase"/>
</dbReference>
<dbReference type="OrthoDB" id="10020054at2"/>
<dbReference type="InterPro" id="IPR057574">
    <property type="entry name" value="nSTAND_NTPase5_dom"/>
</dbReference>
<reference evidence="2" key="1">
    <citation type="submission" date="2019-08" db="EMBL/GenBank/DDBJ databases">
        <title>Comparative genome analysis confer to the adaptation heavy metal polluted environment.</title>
        <authorList>
            <person name="Li Y."/>
        </authorList>
    </citation>
    <scope>NUCLEOTIDE SEQUENCE [LARGE SCALE GENOMIC DNA]</scope>
    <source>
        <strain evidence="2">P1</strain>
    </source>
</reference>
<evidence type="ECO:0000313" key="3">
    <source>
        <dbReference type="Proteomes" id="UP000251402"/>
    </source>
</evidence>
<organism evidence="2 3">
    <name type="scientific">Mucilaginibacter rubeus</name>
    <dbReference type="NCBI Taxonomy" id="2027860"/>
    <lineage>
        <taxon>Bacteria</taxon>
        <taxon>Pseudomonadati</taxon>
        <taxon>Bacteroidota</taxon>
        <taxon>Sphingobacteriia</taxon>
        <taxon>Sphingobacteriales</taxon>
        <taxon>Sphingobacteriaceae</taxon>
        <taxon>Mucilaginibacter</taxon>
    </lineage>
</organism>
<sequence length="657" mass="76917">MAKQRSSRELYKAGYLNELREKVINKYLDDVKSRDKIVLKFNRDKRSKVYVGLNLVFEKKIGQVFDGDTLIRFFHRTLDKNGNEMPLKENRWFEKTTIDLFEKYLLVSIEEDTGRYFLRNGKIAGCEVIDREFVSKAKKNTFNHDVEDFYLAKQKNDCQWVGIANDWACPRPVIKQVINQIKESFAWEPPISALIHGLGGVGKTTFLRQMTVACINEGFVVLWIISLESFLKDDLKNIISNLKYILILDDLSAYLARQERIEDLFEKVGHFNNVKVVVSDRVSEHPNIRKYLLGNNFFELTSRDNVEIINKILFFKKSWQPIVDGFSYNEIYSTSIFKILFIIIKESEDQTRTFTKGIHGRFVDIIEHDLVRLNIFFPGLSKALYHLGCLYCFHNQTFTWKALIKLAIHYSGGSNAQIVDFDLSNPSCKVLNRYFSLEHFLMPYYEDDQIIYFHHGILLSDGLCKVHLDELYFNNNDILLEIIDVFHKCDEPELAYDILNIHYYSDEPSGDIAKDNYFQEIRNTVPFFDVLTKNHTLERLLKEASVPQTESFWRGRLGSILHIFENTPIYYQREILALLIASGCEGICVLQTYHYSEEIESLIPALRDKFKQSLIIAYNGTLPGHLNLLFEVRACVMDLYTERPPFWYFTLDMFDIF</sequence>
<dbReference type="SUPFAM" id="SSF52540">
    <property type="entry name" value="P-loop containing nucleoside triphosphate hydrolases"/>
    <property type="match status" value="1"/>
</dbReference>
<keyword evidence="3" id="KW-1185">Reference proteome</keyword>
<feature type="domain" description="Novel STAND NTPase 5" evidence="1">
    <location>
        <begin position="156"/>
        <end position="286"/>
    </location>
</feature>
<dbReference type="Gene3D" id="3.40.50.300">
    <property type="entry name" value="P-loop containing nucleotide triphosphate hydrolases"/>
    <property type="match status" value="1"/>
</dbReference>
<dbReference type="AlphaFoldDB" id="A0A5C1I560"/>
<dbReference type="Pfam" id="PF25199">
    <property type="entry name" value="nSTAND_NTPase5"/>
    <property type="match status" value="1"/>
</dbReference>
<evidence type="ECO:0000259" key="1">
    <source>
        <dbReference type="Pfam" id="PF25199"/>
    </source>
</evidence>
<dbReference type="KEGG" id="mrub:DEO27_024160"/>
<accession>A0A5C1I560</accession>
<name>A0A5C1I560_9SPHI</name>